<evidence type="ECO:0000256" key="1">
    <source>
        <dbReference type="ARBA" id="ARBA00004141"/>
    </source>
</evidence>
<keyword evidence="2 5" id="KW-0812">Transmembrane</keyword>
<evidence type="ECO:0000256" key="3">
    <source>
        <dbReference type="ARBA" id="ARBA00022989"/>
    </source>
</evidence>
<evidence type="ECO:0000256" key="4">
    <source>
        <dbReference type="ARBA" id="ARBA00023136"/>
    </source>
</evidence>
<proteinExistence type="predicted"/>
<feature type="transmembrane region" description="Helical" evidence="5">
    <location>
        <begin position="111"/>
        <end position="134"/>
    </location>
</feature>
<name>A0A381NBI1_9ZZZZ</name>
<dbReference type="Pfam" id="PF00902">
    <property type="entry name" value="TatC"/>
    <property type="match status" value="1"/>
</dbReference>
<comment type="subcellular location">
    <subcellularLocation>
        <location evidence="1">Membrane</location>
        <topology evidence="1">Multi-pass membrane protein</topology>
    </subcellularLocation>
</comment>
<feature type="transmembrane region" description="Helical" evidence="5">
    <location>
        <begin position="28"/>
        <end position="50"/>
    </location>
</feature>
<accession>A0A381NBI1</accession>
<evidence type="ECO:0008006" key="7">
    <source>
        <dbReference type="Google" id="ProtNLM"/>
    </source>
</evidence>
<gene>
    <name evidence="6" type="ORF">METZ01_LOCUS3942</name>
</gene>
<dbReference type="InterPro" id="IPR002033">
    <property type="entry name" value="TatC"/>
</dbReference>
<keyword evidence="3 5" id="KW-1133">Transmembrane helix</keyword>
<dbReference type="EMBL" id="UINC01000205">
    <property type="protein sequence ID" value="SUZ51088.1"/>
    <property type="molecule type" value="Genomic_DNA"/>
</dbReference>
<sequence>MSQFHITENSSQYSVHLADLHRLLRSSIIALGALCIFWSFFVSHIMTTWLDLLPLHTGPENENLTIYGPFDWIEARWSLVLVLAFTSAMPLTSILIQRFSHSGLLPSERSWLSAVLLISTILVPLLIIVVWAFALPKLIGFVKLAGSLDGVGVSYDAASVFSLALGASWILIVWSLTAVSIGLARLYGLIEVAETRLRYRILIISGGTLVITLPVEFDGLRILIAICIASSADALSQTIPVAPLGRRRFDIMNMQDSEGTPIRLALLDCGCEGSCPRFPQNFEPPGIAIPRCDALCLNKPEQDGLLDLAFHSGITRLVVSGCDGAPIPQVLQNSLRTFGCEVRGLSWLDEISSADESWRTNSLNDALL</sequence>
<dbReference type="AlphaFoldDB" id="A0A381NBI1"/>
<feature type="transmembrane region" description="Helical" evidence="5">
    <location>
        <begin position="77"/>
        <end position="99"/>
    </location>
</feature>
<feature type="transmembrane region" description="Helical" evidence="5">
    <location>
        <begin position="160"/>
        <end position="187"/>
    </location>
</feature>
<feature type="transmembrane region" description="Helical" evidence="5">
    <location>
        <begin position="199"/>
        <end position="217"/>
    </location>
</feature>
<keyword evidence="4 5" id="KW-0472">Membrane</keyword>
<reference evidence="6" key="1">
    <citation type="submission" date="2018-05" db="EMBL/GenBank/DDBJ databases">
        <authorList>
            <person name="Lanie J.A."/>
            <person name="Ng W.-L."/>
            <person name="Kazmierczak K.M."/>
            <person name="Andrzejewski T.M."/>
            <person name="Davidsen T.M."/>
            <person name="Wayne K.J."/>
            <person name="Tettelin H."/>
            <person name="Glass J.I."/>
            <person name="Rusch D."/>
            <person name="Podicherti R."/>
            <person name="Tsui H.-C.T."/>
            <person name="Winkler M.E."/>
        </authorList>
    </citation>
    <scope>NUCLEOTIDE SEQUENCE</scope>
</reference>
<organism evidence="6">
    <name type="scientific">marine metagenome</name>
    <dbReference type="NCBI Taxonomy" id="408172"/>
    <lineage>
        <taxon>unclassified sequences</taxon>
        <taxon>metagenomes</taxon>
        <taxon>ecological metagenomes</taxon>
    </lineage>
</organism>
<evidence type="ECO:0000313" key="6">
    <source>
        <dbReference type="EMBL" id="SUZ51088.1"/>
    </source>
</evidence>
<protein>
    <recommendedName>
        <fullName evidence="7">Sec-independent protein translocase protein TatC</fullName>
    </recommendedName>
</protein>
<evidence type="ECO:0000256" key="5">
    <source>
        <dbReference type="SAM" id="Phobius"/>
    </source>
</evidence>
<evidence type="ECO:0000256" key="2">
    <source>
        <dbReference type="ARBA" id="ARBA00022692"/>
    </source>
</evidence>
<dbReference type="GO" id="GO:0016020">
    <property type="term" value="C:membrane"/>
    <property type="evidence" value="ECO:0007669"/>
    <property type="project" value="UniProtKB-SubCell"/>
</dbReference>